<keyword evidence="1" id="KW-1133">Transmembrane helix</keyword>
<keyword evidence="3" id="KW-1185">Reference proteome</keyword>
<feature type="transmembrane region" description="Helical" evidence="1">
    <location>
        <begin position="12"/>
        <end position="29"/>
    </location>
</feature>
<sequence>MSDRITRVARGLVAATVAVFAAAFSHVVAGGGAPGAPGFALAAAFAVLVCVALAGRRLRMLTLAVSILSSQFVFHLLFEVGGGAAASASAPGGLHAAHAGHAGLDGYGALAAQLGASVADASGAAGHGHPAFVMWASHAVAAIVTIVALRRGEQTIARLRELGRTTPGTPGIGLLRPGRALARAFAAVIGRARIAGLAQSPARPAGHVRPMVAEAPDLLRDLLVVAGSLRHRGPPRSPRALLAHPA</sequence>
<feature type="transmembrane region" description="Helical" evidence="1">
    <location>
        <begin position="61"/>
        <end position="78"/>
    </location>
</feature>
<protein>
    <submittedName>
        <fullName evidence="2">Uncharacterized protein</fullName>
    </submittedName>
</protein>
<dbReference type="EMBL" id="JANLCK010000002">
    <property type="protein sequence ID" value="MCS5725206.1"/>
    <property type="molecule type" value="Genomic_DNA"/>
</dbReference>
<evidence type="ECO:0000313" key="3">
    <source>
        <dbReference type="Proteomes" id="UP001165587"/>
    </source>
</evidence>
<dbReference type="AlphaFoldDB" id="A0AA41XBL1"/>
<comment type="caution">
    <text evidence="2">The sequence shown here is derived from an EMBL/GenBank/DDBJ whole genome shotgun (WGS) entry which is preliminary data.</text>
</comment>
<dbReference type="RefSeq" id="WP_259525679.1">
    <property type="nucleotide sequence ID" value="NZ_JANLCK010000002.1"/>
</dbReference>
<accession>A0AA41XBL1</accession>
<feature type="transmembrane region" description="Helical" evidence="1">
    <location>
        <begin position="35"/>
        <end position="54"/>
    </location>
</feature>
<evidence type="ECO:0000313" key="2">
    <source>
        <dbReference type="EMBL" id="MCS5725206.1"/>
    </source>
</evidence>
<proteinExistence type="predicted"/>
<name>A0AA41XBL1_9MICO</name>
<feature type="transmembrane region" description="Helical" evidence="1">
    <location>
        <begin position="132"/>
        <end position="150"/>
    </location>
</feature>
<gene>
    <name evidence="2" type="ORF">N1028_04790</name>
</gene>
<evidence type="ECO:0000256" key="1">
    <source>
        <dbReference type="SAM" id="Phobius"/>
    </source>
</evidence>
<reference evidence="2" key="1">
    <citation type="submission" date="2022-08" db="EMBL/GenBank/DDBJ databases">
        <authorList>
            <person name="Deng Y."/>
            <person name="Han X.-F."/>
            <person name="Zhang Y.-Q."/>
        </authorList>
    </citation>
    <scope>NUCLEOTIDE SEQUENCE</scope>
    <source>
        <strain evidence="2">CPCC 203407</strain>
    </source>
</reference>
<organism evidence="2 3">
    <name type="scientific">Herbiconiux oxytropis</name>
    <dbReference type="NCBI Taxonomy" id="2970915"/>
    <lineage>
        <taxon>Bacteria</taxon>
        <taxon>Bacillati</taxon>
        <taxon>Actinomycetota</taxon>
        <taxon>Actinomycetes</taxon>
        <taxon>Micrococcales</taxon>
        <taxon>Microbacteriaceae</taxon>
        <taxon>Herbiconiux</taxon>
    </lineage>
</organism>
<keyword evidence="1" id="KW-0812">Transmembrane</keyword>
<keyword evidence="1" id="KW-0472">Membrane</keyword>
<dbReference type="Proteomes" id="UP001165587">
    <property type="component" value="Unassembled WGS sequence"/>
</dbReference>